<protein>
    <submittedName>
        <fullName evidence="1">Uncharacterized protein</fullName>
    </submittedName>
</protein>
<organism evidence="1 2">
    <name type="scientific">Hoylesella shahii DSM 15611 = JCM 12083</name>
    <dbReference type="NCBI Taxonomy" id="1122991"/>
    <lineage>
        <taxon>Bacteria</taxon>
        <taxon>Pseudomonadati</taxon>
        <taxon>Bacteroidota</taxon>
        <taxon>Bacteroidia</taxon>
        <taxon>Bacteroidales</taxon>
        <taxon>Prevotellaceae</taxon>
        <taxon>Hoylesella</taxon>
    </lineage>
</organism>
<reference evidence="1 2" key="1">
    <citation type="submission" date="2018-05" db="EMBL/GenBank/DDBJ databases">
        <title>Genomic Encyclopedia of Type Strains, Phase I: the one thousand microbial genomes (KMG-I) project.</title>
        <authorList>
            <person name="Kyrpides N."/>
        </authorList>
    </citation>
    <scope>NUCLEOTIDE SEQUENCE [LARGE SCALE GENOMIC DNA]</scope>
    <source>
        <strain evidence="1 2">DSM 15611</strain>
    </source>
</reference>
<keyword evidence="2" id="KW-1185">Reference proteome</keyword>
<dbReference type="EMBL" id="QJJX01000023">
    <property type="protein sequence ID" value="PXX21149.1"/>
    <property type="molecule type" value="Genomic_DNA"/>
</dbReference>
<name>A0A318HS14_9BACT</name>
<gene>
    <name evidence="1" type="ORF">EJ73_01918</name>
</gene>
<accession>A0A318HS14</accession>
<evidence type="ECO:0000313" key="2">
    <source>
        <dbReference type="Proteomes" id="UP000248314"/>
    </source>
</evidence>
<comment type="caution">
    <text evidence="1">The sequence shown here is derived from an EMBL/GenBank/DDBJ whole genome shotgun (WGS) entry which is preliminary data.</text>
</comment>
<dbReference type="Proteomes" id="UP000248314">
    <property type="component" value="Unassembled WGS sequence"/>
</dbReference>
<proteinExistence type="predicted"/>
<sequence length="40" mass="4786">MFSRNFVISNDYLYELFIFLEFKSLNPFLSFNSITLNETA</sequence>
<dbReference type="AlphaFoldDB" id="A0A318HS14"/>
<evidence type="ECO:0000313" key="1">
    <source>
        <dbReference type="EMBL" id="PXX21149.1"/>
    </source>
</evidence>